<keyword evidence="8" id="KW-0472">Membrane</keyword>
<accession>A0A7I7Y5K9</accession>
<evidence type="ECO:0000259" key="9">
    <source>
        <dbReference type="PROSITE" id="PS51695"/>
    </source>
</evidence>
<dbReference type="InterPro" id="IPR030400">
    <property type="entry name" value="Sedolisin_dom"/>
</dbReference>
<keyword evidence="6" id="KW-0106">Calcium</keyword>
<proteinExistence type="predicted"/>
<dbReference type="PROSITE" id="PS51695">
    <property type="entry name" value="SEDOLISIN"/>
    <property type="match status" value="1"/>
</dbReference>
<comment type="cofactor">
    <cofactor evidence="1">
        <name>Ca(2+)</name>
        <dbReference type="ChEBI" id="CHEBI:29108"/>
    </cofactor>
</comment>
<evidence type="ECO:0000256" key="6">
    <source>
        <dbReference type="ARBA" id="ARBA00022837"/>
    </source>
</evidence>
<dbReference type="GO" id="GO:0008240">
    <property type="term" value="F:tripeptidyl-peptidase activity"/>
    <property type="evidence" value="ECO:0007669"/>
    <property type="project" value="TreeGrafter"/>
</dbReference>
<evidence type="ECO:0000256" key="5">
    <source>
        <dbReference type="ARBA" id="ARBA00022825"/>
    </source>
</evidence>
<name>A0A7I7Y5K9_9MYCO</name>
<dbReference type="PANTHER" id="PTHR14218">
    <property type="entry name" value="PROTEASE S8 TRIPEPTIDYL PEPTIDASE I CLN2"/>
    <property type="match status" value="1"/>
</dbReference>
<keyword evidence="11" id="KW-1185">Reference proteome</keyword>
<dbReference type="InterPro" id="IPR036852">
    <property type="entry name" value="Peptidase_S8/S53_dom_sf"/>
</dbReference>
<evidence type="ECO:0000256" key="8">
    <source>
        <dbReference type="SAM" id="Phobius"/>
    </source>
</evidence>
<evidence type="ECO:0000256" key="1">
    <source>
        <dbReference type="ARBA" id="ARBA00001913"/>
    </source>
</evidence>
<keyword evidence="5" id="KW-0720">Serine protease</keyword>
<dbReference type="CDD" id="cd04056">
    <property type="entry name" value="Peptidases_S53"/>
    <property type="match status" value="1"/>
</dbReference>
<protein>
    <submittedName>
        <fullName evidence="10">Kumamolisin</fullName>
    </submittedName>
</protein>
<feature type="transmembrane region" description="Helical" evidence="8">
    <location>
        <begin position="12"/>
        <end position="30"/>
    </location>
</feature>
<keyword evidence="8" id="KW-0812">Transmembrane</keyword>
<dbReference type="GO" id="GO:0004252">
    <property type="term" value="F:serine-type endopeptidase activity"/>
    <property type="evidence" value="ECO:0007669"/>
    <property type="project" value="InterPro"/>
</dbReference>
<dbReference type="SUPFAM" id="SSF54897">
    <property type="entry name" value="Protease propeptides/inhibitors"/>
    <property type="match status" value="1"/>
</dbReference>
<dbReference type="GO" id="GO:0046872">
    <property type="term" value="F:metal ion binding"/>
    <property type="evidence" value="ECO:0007669"/>
    <property type="project" value="UniProtKB-KW"/>
</dbReference>
<keyword evidence="3" id="KW-0479">Metal-binding</keyword>
<evidence type="ECO:0000313" key="10">
    <source>
        <dbReference type="EMBL" id="BBZ36322.1"/>
    </source>
</evidence>
<dbReference type="SUPFAM" id="SSF52743">
    <property type="entry name" value="Subtilisin-like"/>
    <property type="match status" value="1"/>
</dbReference>
<evidence type="ECO:0000313" key="11">
    <source>
        <dbReference type="Proteomes" id="UP000466931"/>
    </source>
</evidence>
<evidence type="ECO:0000256" key="3">
    <source>
        <dbReference type="ARBA" id="ARBA00022723"/>
    </source>
</evidence>
<keyword evidence="7" id="KW-0865">Zymogen</keyword>
<dbReference type="GO" id="GO:0006508">
    <property type="term" value="P:proteolysis"/>
    <property type="evidence" value="ECO:0007669"/>
    <property type="project" value="UniProtKB-KW"/>
</dbReference>
<dbReference type="InterPro" id="IPR050819">
    <property type="entry name" value="Tripeptidyl-peptidase_I"/>
</dbReference>
<keyword evidence="8" id="KW-1133">Transmembrane helix</keyword>
<evidence type="ECO:0000256" key="2">
    <source>
        <dbReference type="ARBA" id="ARBA00022670"/>
    </source>
</evidence>
<dbReference type="EMBL" id="AP022612">
    <property type="protein sequence ID" value="BBZ36322.1"/>
    <property type="molecule type" value="Genomic_DNA"/>
</dbReference>
<reference evidence="10" key="2">
    <citation type="submission" date="2020-02" db="EMBL/GenBank/DDBJ databases">
        <authorList>
            <person name="Matsumoto Y."/>
            <person name="Motooka D."/>
            <person name="Nakamura S."/>
        </authorList>
    </citation>
    <scope>NUCLEOTIDE SEQUENCE</scope>
    <source>
        <strain evidence="10">JCM 13671</strain>
    </source>
</reference>
<dbReference type="AlphaFoldDB" id="A0A7I7Y5K9"/>
<evidence type="ECO:0000256" key="7">
    <source>
        <dbReference type="ARBA" id="ARBA00023145"/>
    </source>
</evidence>
<dbReference type="InterPro" id="IPR015366">
    <property type="entry name" value="S53_propep"/>
</dbReference>
<dbReference type="Proteomes" id="UP000466931">
    <property type="component" value="Chromosome"/>
</dbReference>
<evidence type="ECO:0000256" key="4">
    <source>
        <dbReference type="ARBA" id="ARBA00022801"/>
    </source>
</evidence>
<sequence length="548" mass="58049">MINRARGRAARGRWGLPTAWLMVLVVFTALTPVSDLHVSPHSGQPAVTGPMQLLLAASTDLGPARADQIQLTASLHGPHPPVALRTWARERDLSVRWRPDDDWAILEGAPSAVSRALGLEVHDYRGRRGQQFYASPQQPQVPETLRHEVDELGRILSYTPHHTSVPGSPGIFPLDVPDRALTPAAVLTAYNADSLARDGFTGKGTTIVIFAFDGFDQADLDTFSSMFDLPTFTPEIVGGQPGPPAAELTMDLQVTHAIAPDARKVVVNARPTVEGPGGYERIGQMLEDTDRRYPGAVWSFSIGWGCDRLITAADLAPVQSALRRAQSHGTVAFNASGDLAGLECRGGSDWDSPPGETAIGLDSVASLPQMTSVGGTTLSTDADAKWIAEQAWFDAPLSQGTGGGVSALFDTPPWQQQVATTLPSGRAAGRRLTPDVAAVADSFTGMTIVLGQQVYVGGGTSQSAPIWAAFTAMITEYLIANGGDLIGEINPLLYRIAEGAPFPAFRDVTLGGNAVDTAGPGYDLVSGLGTPDVDNLARNLLILQRTEL</sequence>
<dbReference type="Pfam" id="PF09286">
    <property type="entry name" value="Pro-kuma_activ"/>
    <property type="match status" value="1"/>
</dbReference>
<keyword evidence="2" id="KW-0645">Protease</keyword>
<feature type="domain" description="Peptidase S53" evidence="9">
    <location>
        <begin position="180"/>
        <end position="543"/>
    </location>
</feature>
<dbReference type="Gene3D" id="3.40.50.200">
    <property type="entry name" value="Peptidase S8/S53 domain"/>
    <property type="match status" value="1"/>
</dbReference>
<dbReference type="PANTHER" id="PTHR14218:SF15">
    <property type="entry name" value="TRIPEPTIDYL-PEPTIDASE 1"/>
    <property type="match status" value="1"/>
</dbReference>
<gene>
    <name evidence="10" type="ORF">MCNF_49270</name>
</gene>
<reference evidence="10" key="1">
    <citation type="journal article" date="2019" name="Emerg. Microbes Infect.">
        <title>Comprehensive subspecies identification of 175 nontuberculous mycobacteria species based on 7547 genomic profiles.</title>
        <authorList>
            <person name="Matsumoto Y."/>
            <person name="Kinjo T."/>
            <person name="Motooka D."/>
            <person name="Nabeya D."/>
            <person name="Jung N."/>
            <person name="Uechi K."/>
            <person name="Horii T."/>
            <person name="Iida T."/>
            <person name="Fujita J."/>
            <person name="Nakamura S."/>
        </authorList>
    </citation>
    <scope>NUCLEOTIDE SEQUENCE [LARGE SCALE GENOMIC DNA]</scope>
    <source>
        <strain evidence="10">JCM 13671</strain>
    </source>
</reference>
<organism evidence="10 11">
    <name type="scientific">Mycolicibacterium confluentis</name>
    <dbReference type="NCBI Taxonomy" id="28047"/>
    <lineage>
        <taxon>Bacteria</taxon>
        <taxon>Bacillati</taxon>
        <taxon>Actinomycetota</taxon>
        <taxon>Actinomycetes</taxon>
        <taxon>Mycobacteriales</taxon>
        <taxon>Mycobacteriaceae</taxon>
        <taxon>Mycolicibacterium</taxon>
    </lineage>
</organism>
<keyword evidence="4" id="KW-0378">Hydrolase</keyword>